<organism evidence="2">
    <name type="scientific">Solanum chacoense</name>
    <name type="common">Chaco potato</name>
    <dbReference type="NCBI Taxonomy" id="4108"/>
    <lineage>
        <taxon>Eukaryota</taxon>
        <taxon>Viridiplantae</taxon>
        <taxon>Streptophyta</taxon>
        <taxon>Embryophyta</taxon>
        <taxon>Tracheophyta</taxon>
        <taxon>Spermatophyta</taxon>
        <taxon>Magnoliopsida</taxon>
        <taxon>eudicotyledons</taxon>
        <taxon>Gunneridae</taxon>
        <taxon>Pentapetalae</taxon>
        <taxon>asterids</taxon>
        <taxon>lamiids</taxon>
        <taxon>Solanales</taxon>
        <taxon>Solanaceae</taxon>
        <taxon>Solanoideae</taxon>
        <taxon>Solaneae</taxon>
        <taxon>Solanum</taxon>
    </lineage>
</organism>
<protein>
    <submittedName>
        <fullName evidence="2">Putative ovule protein</fullName>
    </submittedName>
</protein>
<proteinExistence type="predicted"/>
<accession>A0A0V0GLR7</accession>
<evidence type="ECO:0000256" key="1">
    <source>
        <dbReference type="SAM" id="Phobius"/>
    </source>
</evidence>
<keyword evidence="1" id="KW-1133">Transmembrane helix</keyword>
<evidence type="ECO:0000313" key="2">
    <source>
        <dbReference type="EMBL" id="JAP08224.1"/>
    </source>
</evidence>
<dbReference type="AlphaFoldDB" id="A0A0V0GLR7"/>
<keyword evidence="1" id="KW-0812">Transmembrane</keyword>
<name>A0A0V0GLR7_SOLCH</name>
<keyword evidence="1" id="KW-0472">Membrane</keyword>
<sequence>MLDFLTTPSSGSVSFGIFSLLIFSASCLLCHPSLLLFVGWMTVKRIRFGQFRRLIPSAHSCALPFQCWHCNLNIIRQDRGVSQS</sequence>
<dbReference type="EMBL" id="GEDG01037284">
    <property type="protein sequence ID" value="JAP08224.1"/>
    <property type="molecule type" value="Transcribed_RNA"/>
</dbReference>
<feature type="transmembrane region" description="Helical" evidence="1">
    <location>
        <begin position="20"/>
        <end position="43"/>
    </location>
</feature>
<reference evidence="2" key="1">
    <citation type="submission" date="2015-12" db="EMBL/GenBank/DDBJ databases">
        <title>Gene expression during late stages of embryo sac development: a critical building block for successful pollen-pistil interactions.</title>
        <authorList>
            <person name="Liu Y."/>
            <person name="Joly V."/>
            <person name="Sabar M."/>
            <person name="Matton D.P."/>
        </authorList>
    </citation>
    <scope>NUCLEOTIDE SEQUENCE</scope>
</reference>